<name>A0A261G2W0_9BIFI</name>
<dbReference type="Proteomes" id="UP000216451">
    <property type="component" value="Unassembled WGS sequence"/>
</dbReference>
<gene>
    <name evidence="4" type="ORF">BAQU_1478</name>
</gene>
<keyword evidence="5" id="KW-1185">Reference proteome</keyword>
<proteinExistence type="inferred from homology"/>
<evidence type="ECO:0000313" key="4">
    <source>
        <dbReference type="EMBL" id="OZG65740.1"/>
    </source>
</evidence>
<evidence type="ECO:0000259" key="3">
    <source>
        <dbReference type="Pfam" id="PF07687"/>
    </source>
</evidence>
<dbReference type="Gene3D" id="3.40.630.10">
    <property type="entry name" value="Zn peptidases"/>
    <property type="match status" value="2"/>
</dbReference>
<dbReference type="SUPFAM" id="SSF53187">
    <property type="entry name" value="Zn-dependent exopeptidases"/>
    <property type="match status" value="1"/>
</dbReference>
<dbReference type="SUPFAM" id="SSF55031">
    <property type="entry name" value="Bacterial exopeptidase dimerisation domain"/>
    <property type="match status" value="1"/>
</dbReference>
<dbReference type="GO" id="GO:0016813">
    <property type="term" value="F:hydrolase activity, acting on carbon-nitrogen (but not peptide) bonds, in linear amidines"/>
    <property type="evidence" value="ECO:0007669"/>
    <property type="project" value="InterPro"/>
</dbReference>
<organism evidence="4 5">
    <name type="scientific">Bifidobacterium aquikefiri</name>
    <dbReference type="NCBI Taxonomy" id="1653207"/>
    <lineage>
        <taxon>Bacteria</taxon>
        <taxon>Bacillati</taxon>
        <taxon>Actinomycetota</taxon>
        <taxon>Actinomycetes</taxon>
        <taxon>Bifidobacteriales</taxon>
        <taxon>Bifidobacteriaceae</taxon>
        <taxon>Bifidobacterium</taxon>
    </lineage>
</organism>
<dbReference type="InterPro" id="IPR010158">
    <property type="entry name" value="Amidase_Cbmase"/>
</dbReference>
<dbReference type="Pfam" id="PF07687">
    <property type="entry name" value="M20_dimer"/>
    <property type="match status" value="1"/>
</dbReference>
<sequence>MHLPSFWTTQDLSMNDERNLRIAQMLGDLFWSIDDIGHTPGKDHYHPTPYNRLAWTDQEAWLRTWFAAQMNRRGFKVSVDEAGNQWAWIGGVPTPQNRGISLGSHMDSVPDGGAFDGPLGVLSAIVAFDLLSEEGWKPECPLGIANFHDEEGGRFAIACFGSRMKMGLLTWEQAISMRDRQGLNYAQALQKFKSKLGSVKRMASHSRALGTFSDQEITDAINKSAAPEPHLDDYDADRLIAFKQSIFSHTELHIEQGCDQRNLNAPIAVAEGIWPHGRWCIVMHGEANHAGTTPMMERRNPMIAFAKLVLDVQDISKRRKVRATIGKVIVQPNGVNVIPSRITAWIDCRGQLERDVKGLMQEVRDLAKSGEFDAYPIAVHGEPDAGDLPYDCDITQESWTRSTTFPDAIRQSLVNSVAASVYGSGNRKNVRHVIPPTISSAAGHDAAILAEAGVQAGMIFVRNFSGASHTPIEFATPEDCAYGVRAYMGIIKDFSKRCIRGDNGMGAAR</sequence>
<feature type="domain" description="Peptidase M20 dimerisation" evidence="3">
    <location>
        <begin position="281"/>
        <end position="369"/>
    </location>
</feature>
<comment type="similarity">
    <text evidence="1">Belongs to the peptidase M20 family.</text>
</comment>
<dbReference type="AlphaFoldDB" id="A0A261G2W0"/>
<accession>A0A261G2W0</accession>
<dbReference type="InterPro" id="IPR002933">
    <property type="entry name" value="Peptidase_M20"/>
</dbReference>
<dbReference type="EMBL" id="MWXA01000007">
    <property type="protein sequence ID" value="OZG65740.1"/>
    <property type="molecule type" value="Genomic_DNA"/>
</dbReference>
<dbReference type="Gene3D" id="3.30.70.360">
    <property type="match status" value="1"/>
</dbReference>
<protein>
    <submittedName>
        <fullName evidence="4">Zn-dependent hydrolase</fullName>
    </submittedName>
</protein>
<keyword evidence="2 4" id="KW-0378">Hydrolase</keyword>
<dbReference type="Pfam" id="PF01546">
    <property type="entry name" value="Peptidase_M20"/>
    <property type="match status" value="1"/>
</dbReference>
<evidence type="ECO:0000313" key="5">
    <source>
        <dbReference type="Proteomes" id="UP000216451"/>
    </source>
</evidence>
<comment type="caution">
    <text evidence="4">The sequence shown here is derived from an EMBL/GenBank/DDBJ whole genome shotgun (WGS) entry which is preliminary data.</text>
</comment>
<dbReference type="InterPro" id="IPR036264">
    <property type="entry name" value="Bact_exopeptidase_dim_dom"/>
</dbReference>
<dbReference type="InterPro" id="IPR011650">
    <property type="entry name" value="Peptidase_M20_dimer"/>
</dbReference>
<reference evidence="4 5" key="1">
    <citation type="journal article" date="2017" name="BMC Genomics">
        <title>Comparative genomic and phylogenomic analyses of the Bifidobacteriaceae family.</title>
        <authorList>
            <person name="Lugli G.A."/>
            <person name="Milani C."/>
            <person name="Turroni F."/>
            <person name="Duranti S."/>
            <person name="Mancabelli L."/>
            <person name="Mangifesta M."/>
            <person name="Ferrario C."/>
            <person name="Modesto M."/>
            <person name="Mattarelli P."/>
            <person name="Jiri K."/>
            <person name="van Sinderen D."/>
            <person name="Ventura M."/>
        </authorList>
    </citation>
    <scope>NUCLEOTIDE SEQUENCE [LARGE SCALE GENOMIC DNA]</scope>
    <source>
        <strain evidence="4 5">LMG 28769</strain>
    </source>
</reference>
<evidence type="ECO:0000256" key="2">
    <source>
        <dbReference type="ARBA" id="ARBA00022801"/>
    </source>
</evidence>
<dbReference type="PANTHER" id="PTHR32494">
    <property type="entry name" value="ALLANTOATE DEIMINASE-RELATED"/>
    <property type="match status" value="1"/>
</dbReference>
<evidence type="ECO:0000256" key="1">
    <source>
        <dbReference type="ARBA" id="ARBA00006153"/>
    </source>
</evidence>
<dbReference type="PANTHER" id="PTHR32494:SF5">
    <property type="entry name" value="ALLANTOATE AMIDOHYDROLASE"/>
    <property type="match status" value="1"/>
</dbReference>